<dbReference type="RefSeq" id="XP_024679591.1">
    <property type="nucleotide sequence ID" value="XM_024821550.1"/>
</dbReference>
<evidence type="ECO:0000313" key="2">
    <source>
        <dbReference type="Proteomes" id="UP000234474"/>
    </source>
</evidence>
<comment type="caution">
    <text evidence="1">The sequence shown here is derived from an EMBL/GenBank/DDBJ whole genome shotgun (WGS) entry which is preliminary data.</text>
</comment>
<accession>A0A2I1C031</accession>
<dbReference type="VEuPathDB" id="FungiDB:P174DRAFT_280127"/>
<dbReference type="GeneID" id="36528876"/>
<evidence type="ECO:0000313" key="1">
    <source>
        <dbReference type="EMBL" id="PKX90996.1"/>
    </source>
</evidence>
<dbReference type="EMBL" id="MSZS01000007">
    <property type="protein sequence ID" value="PKX90996.1"/>
    <property type="molecule type" value="Genomic_DNA"/>
</dbReference>
<protein>
    <submittedName>
        <fullName evidence="1">Uncharacterized protein</fullName>
    </submittedName>
</protein>
<gene>
    <name evidence="1" type="ORF">P174DRAFT_280127</name>
</gene>
<proteinExistence type="predicted"/>
<keyword evidence="2" id="KW-1185">Reference proteome</keyword>
<name>A0A2I1C031_ASPN1</name>
<reference evidence="2" key="1">
    <citation type="journal article" date="2018" name="Proc. Natl. Acad. Sci. U.S.A.">
        <title>Linking secondary metabolites to gene clusters through genome sequencing of six diverse Aspergillus species.</title>
        <authorList>
            <person name="Kaerboelling I."/>
            <person name="Vesth T.C."/>
            <person name="Frisvad J.C."/>
            <person name="Nybo J.L."/>
            <person name="Theobald S."/>
            <person name="Kuo A."/>
            <person name="Bowyer P."/>
            <person name="Matsuda Y."/>
            <person name="Mondo S."/>
            <person name="Lyhne E.K."/>
            <person name="Kogle M.E."/>
            <person name="Clum A."/>
            <person name="Lipzen A."/>
            <person name="Salamov A."/>
            <person name="Ngan C.Y."/>
            <person name="Daum C."/>
            <person name="Chiniquy J."/>
            <person name="Barry K."/>
            <person name="LaButti K."/>
            <person name="Haridas S."/>
            <person name="Simmons B.A."/>
            <person name="Magnuson J.K."/>
            <person name="Mortensen U.H."/>
            <person name="Larsen T.O."/>
            <person name="Grigoriev I.V."/>
            <person name="Baker S.E."/>
            <person name="Andersen M.R."/>
        </authorList>
    </citation>
    <scope>NUCLEOTIDE SEQUENCE [LARGE SCALE GENOMIC DNA]</scope>
    <source>
        <strain evidence="2">IBT 16806</strain>
    </source>
</reference>
<organism evidence="1 2">
    <name type="scientific">Aspergillus novofumigatus (strain IBT 16806)</name>
    <dbReference type="NCBI Taxonomy" id="1392255"/>
    <lineage>
        <taxon>Eukaryota</taxon>
        <taxon>Fungi</taxon>
        <taxon>Dikarya</taxon>
        <taxon>Ascomycota</taxon>
        <taxon>Pezizomycotina</taxon>
        <taxon>Eurotiomycetes</taxon>
        <taxon>Eurotiomycetidae</taxon>
        <taxon>Eurotiales</taxon>
        <taxon>Aspergillaceae</taxon>
        <taxon>Aspergillus</taxon>
        <taxon>Aspergillus subgen. Fumigati</taxon>
    </lineage>
</organism>
<dbReference type="AlphaFoldDB" id="A0A2I1C031"/>
<dbReference type="Proteomes" id="UP000234474">
    <property type="component" value="Unassembled WGS sequence"/>
</dbReference>
<sequence length="117" mass="12723">MAWSCDHIGLSCPPKQPLVLVQSLHCLSSLQTAQTASSSYYLIDSINLSRFARKTYSGKLQLPDLCPPIDPVASQASLSPRQRAATLAEASSHIARGRELYNSRETVIGCLAMARSF</sequence>